<gene>
    <name evidence="2" type="ORF">D9V65_01225</name>
</gene>
<reference evidence="2 3" key="1">
    <citation type="submission" date="2018-10" db="EMBL/GenBank/DDBJ databases">
        <title>Comparative functional genomics of the obligate endosymbiont Buchnera aphidicola.</title>
        <authorList>
            <person name="Chong R.A."/>
        </authorList>
    </citation>
    <scope>NUCLEOTIDE SEQUENCE [LARGE SCALE GENOMIC DNA]</scope>
    <source>
        <strain evidence="2 3">Aoe</strain>
    </source>
</reference>
<evidence type="ECO:0000313" key="2">
    <source>
        <dbReference type="EMBL" id="QCI19363.1"/>
    </source>
</evidence>
<keyword evidence="1" id="KW-0812">Transmembrane</keyword>
<evidence type="ECO:0000313" key="3">
    <source>
        <dbReference type="Proteomes" id="UP000298677"/>
    </source>
</evidence>
<dbReference type="Proteomes" id="UP000298677">
    <property type="component" value="Chromosome"/>
</dbReference>
<organism evidence="2 3">
    <name type="scientific">Buchnera aphidicola</name>
    <name type="common">Anoecia oenotherae</name>
    <dbReference type="NCBI Taxonomy" id="1241833"/>
    <lineage>
        <taxon>Bacteria</taxon>
        <taxon>Pseudomonadati</taxon>
        <taxon>Pseudomonadota</taxon>
        <taxon>Gammaproteobacteria</taxon>
        <taxon>Enterobacterales</taxon>
        <taxon>Erwiniaceae</taxon>
        <taxon>Buchnera</taxon>
    </lineage>
</organism>
<accession>A0A4D6XQS9</accession>
<sequence>MFIKKIYNFISKLFYIKNMYIFIYMLFNLKYLTSLKIICTIKIKYTYIYLFKMFYFLVNSISFKNKINVLTYSN</sequence>
<evidence type="ECO:0000256" key="1">
    <source>
        <dbReference type="SAM" id="Phobius"/>
    </source>
</evidence>
<name>A0A4D6XQS9_9GAMM</name>
<protein>
    <submittedName>
        <fullName evidence="2">Uncharacterized protein</fullName>
    </submittedName>
</protein>
<proteinExistence type="predicted"/>
<keyword evidence="1" id="KW-1133">Transmembrane helix</keyword>
<keyword evidence="1" id="KW-0472">Membrane</keyword>
<dbReference type="AlphaFoldDB" id="A0A4D6XQS9"/>
<feature type="transmembrane region" description="Helical" evidence="1">
    <location>
        <begin position="6"/>
        <end position="27"/>
    </location>
</feature>
<dbReference type="EMBL" id="CP033012">
    <property type="protein sequence ID" value="QCI19363.1"/>
    <property type="molecule type" value="Genomic_DNA"/>
</dbReference>
<feature type="transmembrane region" description="Helical" evidence="1">
    <location>
        <begin position="47"/>
        <end position="63"/>
    </location>
</feature>
<keyword evidence="3" id="KW-1185">Reference proteome</keyword>